<dbReference type="STRING" id="1176587.A8C56_10160"/>
<dbReference type="GO" id="GO:0000155">
    <property type="term" value="F:phosphorelay sensor kinase activity"/>
    <property type="evidence" value="ECO:0007669"/>
    <property type="project" value="InterPro"/>
</dbReference>
<dbReference type="InterPro" id="IPR005467">
    <property type="entry name" value="His_kinase_dom"/>
</dbReference>
<dbReference type="InterPro" id="IPR011712">
    <property type="entry name" value="Sig_transdc_His_kin_sub3_dim/P"/>
</dbReference>
<dbReference type="RefSeq" id="WP_067755337.1">
    <property type="nucleotide sequence ID" value="NZ_CP015772.1"/>
</dbReference>
<feature type="coiled-coil region" evidence="9">
    <location>
        <begin position="437"/>
        <end position="471"/>
    </location>
</feature>
<dbReference type="Pfam" id="PF07730">
    <property type="entry name" value="HisKA_3"/>
    <property type="match status" value="1"/>
</dbReference>
<sequence length="662" mass="74583">MRKQPLYRFFLHLLWLTIVLFYNFTGGAQQTTGFNKDSLKRRITAAPPDTNTINTLLKLGEEYTFQSPDSAAKYLNKANVLSDQLHYPSGLIRYRFLYSGLLEAQGNFEEAIKSSLEAVYIAQKNNLKHLYAIALSNLAMDYQFNDQYAMAVAYYLKALPLLEKEQNPNLDVLYGNLSGVYNLLKQPDKAVIYARKSVTAAEQKNDADAKGAAYGNLGNVLFSLNELDASIQYSKKAYQAASEINDKNLEAISLLNIGQAYTEKKAFDSADAVNKKALPIAEALNDPVIKAGLLYSMAKNSFRQRKIHQAKDCLDTAILFAQAHDQKSNLAKMLLLMSDVQIAAGNTDRYVQYRNQYDSLNTALLNEPLLKNIQSLEIQYETQKKESEILHHKLLLEQKNRETTRQHTELTASMAGIAVLLLLLFAGYRFFSQRQLLDKKKLEALEAKQKNVRLEAMLDGQQEERQRISREMHDDMAPGLTSLLFLSRSIPGQNTVTDKLTNTARDLMQKMNEIIWSMNPEQDTLDSFIAYTRLHIAEMLDNAHLYYTFSVADDLPAVALRQELRRNIYLVMKEAVHNIIRHAAASKVLVTIHAEQSLQVFIQDDGKGIPATDQPHPGNGLKNMRNRMAAINGTLDIIADKGTRIILSVPLLINTGPLQAEA</sequence>
<evidence type="ECO:0000256" key="2">
    <source>
        <dbReference type="ARBA" id="ARBA00012438"/>
    </source>
</evidence>
<dbReference type="Gene3D" id="1.20.5.1930">
    <property type="match status" value="1"/>
</dbReference>
<keyword evidence="7" id="KW-0067">ATP-binding</keyword>
<evidence type="ECO:0000313" key="12">
    <source>
        <dbReference type="EMBL" id="ANH81297.1"/>
    </source>
</evidence>
<evidence type="ECO:0000256" key="1">
    <source>
        <dbReference type="ARBA" id="ARBA00000085"/>
    </source>
</evidence>
<feature type="domain" description="Histidine kinase" evidence="11">
    <location>
        <begin position="568"/>
        <end position="653"/>
    </location>
</feature>
<keyword evidence="10" id="KW-0472">Membrane</keyword>
<feature type="transmembrane region" description="Helical" evidence="10">
    <location>
        <begin position="410"/>
        <end position="431"/>
    </location>
</feature>
<dbReference type="Pfam" id="PF02518">
    <property type="entry name" value="HATPase_c"/>
    <property type="match status" value="1"/>
</dbReference>
<keyword evidence="9" id="KW-0175">Coiled coil</keyword>
<evidence type="ECO:0000256" key="8">
    <source>
        <dbReference type="ARBA" id="ARBA00023012"/>
    </source>
</evidence>
<dbReference type="AlphaFoldDB" id="A0A1A9I0W0"/>
<dbReference type="CDD" id="cd16917">
    <property type="entry name" value="HATPase_UhpB-NarQ-NarX-like"/>
    <property type="match status" value="1"/>
</dbReference>
<keyword evidence="13" id="KW-1185">Reference proteome</keyword>
<comment type="catalytic activity">
    <reaction evidence="1">
        <text>ATP + protein L-histidine = ADP + protein N-phospho-L-histidine.</text>
        <dbReference type="EC" id="2.7.13.3"/>
    </reaction>
</comment>
<evidence type="ECO:0000313" key="13">
    <source>
        <dbReference type="Proteomes" id="UP000077667"/>
    </source>
</evidence>
<name>A0A1A9I0W0_9BACT</name>
<dbReference type="Gene3D" id="3.30.565.10">
    <property type="entry name" value="Histidine kinase-like ATPase, C-terminal domain"/>
    <property type="match status" value="1"/>
</dbReference>
<dbReference type="Gene3D" id="1.25.40.10">
    <property type="entry name" value="Tetratricopeptide repeat domain"/>
    <property type="match status" value="2"/>
</dbReference>
<dbReference type="EMBL" id="CP015772">
    <property type="protein sequence ID" value="ANH81297.1"/>
    <property type="molecule type" value="Genomic_DNA"/>
</dbReference>
<evidence type="ECO:0000256" key="4">
    <source>
        <dbReference type="ARBA" id="ARBA00022679"/>
    </source>
</evidence>
<keyword evidence="4" id="KW-0808">Transferase</keyword>
<dbReference type="Proteomes" id="UP000077667">
    <property type="component" value="Chromosome"/>
</dbReference>
<organism evidence="12 13">
    <name type="scientific">Niabella ginsenosidivorans</name>
    <dbReference type="NCBI Taxonomy" id="1176587"/>
    <lineage>
        <taxon>Bacteria</taxon>
        <taxon>Pseudomonadati</taxon>
        <taxon>Bacteroidota</taxon>
        <taxon>Chitinophagia</taxon>
        <taxon>Chitinophagales</taxon>
        <taxon>Chitinophagaceae</taxon>
        <taxon>Niabella</taxon>
    </lineage>
</organism>
<dbReference type="InterPro" id="IPR036890">
    <property type="entry name" value="HATPase_C_sf"/>
</dbReference>
<evidence type="ECO:0000256" key="10">
    <source>
        <dbReference type="SAM" id="Phobius"/>
    </source>
</evidence>
<dbReference type="PANTHER" id="PTHR24421">
    <property type="entry name" value="NITRATE/NITRITE SENSOR PROTEIN NARX-RELATED"/>
    <property type="match status" value="1"/>
</dbReference>
<dbReference type="InterPro" id="IPR003594">
    <property type="entry name" value="HATPase_dom"/>
</dbReference>
<dbReference type="GO" id="GO:0005524">
    <property type="term" value="F:ATP binding"/>
    <property type="evidence" value="ECO:0007669"/>
    <property type="project" value="UniProtKB-KW"/>
</dbReference>
<dbReference type="SMART" id="SM00387">
    <property type="entry name" value="HATPase_c"/>
    <property type="match status" value="1"/>
</dbReference>
<keyword evidence="5" id="KW-0547">Nucleotide-binding</keyword>
<evidence type="ECO:0000256" key="9">
    <source>
        <dbReference type="SAM" id="Coils"/>
    </source>
</evidence>
<dbReference type="InterPro" id="IPR019734">
    <property type="entry name" value="TPR_rpt"/>
</dbReference>
<evidence type="ECO:0000256" key="3">
    <source>
        <dbReference type="ARBA" id="ARBA00022553"/>
    </source>
</evidence>
<keyword evidence="6" id="KW-0418">Kinase</keyword>
<proteinExistence type="predicted"/>
<evidence type="ECO:0000256" key="7">
    <source>
        <dbReference type="ARBA" id="ARBA00022840"/>
    </source>
</evidence>
<keyword evidence="10" id="KW-1133">Transmembrane helix</keyword>
<dbReference type="EC" id="2.7.13.3" evidence="2"/>
<dbReference type="GO" id="GO:0016020">
    <property type="term" value="C:membrane"/>
    <property type="evidence" value="ECO:0007669"/>
    <property type="project" value="InterPro"/>
</dbReference>
<dbReference type="SMART" id="SM00028">
    <property type="entry name" value="TPR"/>
    <property type="match status" value="5"/>
</dbReference>
<accession>A0A1A9I0W0</accession>
<dbReference type="PANTHER" id="PTHR24421:SF10">
    <property type="entry name" value="NITRATE_NITRITE SENSOR PROTEIN NARQ"/>
    <property type="match status" value="1"/>
</dbReference>
<dbReference type="KEGG" id="nia:A8C56_10160"/>
<keyword evidence="10" id="KW-0812">Transmembrane</keyword>
<dbReference type="InterPro" id="IPR011990">
    <property type="entry name" value="TPR-like_helical_dom_sf"/>
</dbReference>
<evidence type="ECO:0000256" key="6">
    <source>
        <dbReference type="ARBA" id="ARBA00022777"/>
    </source>
</evidence>
<dbReference type="SUPFAM" id="SSF55874">
    <property type="entry name" value="ATPase domain of HSP90 chaperone/DNA topoisomerase II/histidine kinase"/>
    <property type="match status" value="1"/>
</dbReference>
<dbReference type="InterPro" id="IPR050482">
    <property type="entry name" value="Sensor_HK_TwoCompSys"/>
</dbReference>
<keyword evidence="3" id="KW-0597">Phosphoprotein</keyword>
<dbReference type="Pfam" id="PF13424">
    <property type="entry name" value="TPR_12"/>
    <property type="match status" value="2"/>
</dbReference>
<gene>
    <name evidence="12" type="ORF">A8C56_10160</name>
</gene>
<evidence type="ECO:0000259" key="11">
    <source>
        <dbReference type="PROSITE" id="PS50109"/>
    </source>
</evidence>
<dbReference type="SUPFAM" id="SSF48452">
    <property type="entry name" value="TPR-like"/>
    <property type="match status" value="2"/>
</dbReference>
<dbReference type="GO" id="GO:0046983">
    <property type="term" value="F:protein dimerization activity"/>
    <property type="evidence" value="ECO:0007669"/>
    <property type="project" value="InterPro"/>
</dbReference>
<keyword evidence="8" id="KW-0902">Two-component regulatory system</keyword>
<reference evidence="12 13" key="1">
    <citation type="submission" date="2016-05" db="EMBL/GenBank/DDBJ databases">
        <title>Niabella ginsenosidivorans BS26 whole genome sequencing.</title>
        <authorList>
            <person name="Im W.T."/>
            <person name="Siddiqi M.Z."/>
        </authorList>
    </citation>
    <scope>NUCLEOTIDE SEQUENCE [LARGE SCALE GENOMIC DNA]</scope>
    <source>
        <strain evidence="12 13">BS26</strain>
    </source>
</reference>
<evidence type="ECO:0000256" key="5">
    <source>
        <dbReference type="ARBA" id="ARBA00022741"/>
    </source>
</evidence>
<dbReference type="PROSITE" id="PS50109">
    <property type="entry name" value="HIS_KIN"/>
    <property type="match status" value="1"/>
</dbReference>
<protein>
    <recommendedName>
        <fullName evidence="2">histidine kinase</fullName>
        <ecNumber evidence="2">2.7.13.3</ecNumber>
    </recommendedName>
</protein>